<dbReference type="InterPro" id="IPR020471">
    <property type="entry name" value="AKR"/>
</dbReference>
<dbReference type="Gene3D" id="3.20.20.100">
    <property type="entry name" value="NADP-dependent oxidoreductase domain"/>
    <property type="match status" value="1"/>
</dbReference>
<dbReference type="PANTHER" id="PTHR43364">
    <property type="entry name" value="NADH-SPECIFIC METHYLGLYOXAL REDUCTASE-RELATED"/>
    <property type="match status" value="1"/>
</dbReference>
<evidence type="ECO:0000256" key="1">
    <source>
        <dbReference type="ARBA" id="ARBA00023002"/>
    </source>
</evidence>
<sequence length="327" mass="35515">MSALPPIELRALGGSGLEITSVALGCWPIAGVTTLGTNEADSLATVREALDQGVNHLDTAFAYGANGESERIISKAIVGRRDEVVLATKGGVRHDGEAFHSDASAANLRAQCEESLRRLGTDHVELLYLHGPDGVTPLEETAAGLAELKQEGKTRAIGVSNLALDQIEAFHAVCPIDAVQLPYNMLQRDIERRTLPWCVEHGVAVAAYWPLMKGLLAGKLKGDDPLDERDSRRNYPMYQGEEWAKNQAFLDKLREVAAHADMTVAQLVVAWTAQRPGITTVLCGAKRPEQIRETAAALRLRLTDEQLRLIDQAIADRGDAAAKRVFE</sequence>
<gene>
    <name evidence="3" type="primary">yhdN_3</name>
    <name evidence="3" type="ORF">Mal64_09610</name>
</gene>
<keyword evidence="1 3" id="KW-0560">Oxidoreductase</keyword>
<comment type="caution">
    <text evidence="3">The sequence shown here is derived from an EMBL/GenBank/DDBJ whole genome shotgun (WGS) entry which is preliminary data.</text>
</comment>
<reference evidence="3 4" key="1">
    <citation type="submission" date="2019-02" db="EMBL/GenBank/DDBJ databases">
        <title>Deep-cultivation of Planctomycetes and their phenomic and genomic characterization uncovers novel biology.</title>
        <authorList>
            <person name="Wiegand S."/>
            <person name="Jogler M."/>
            <person name="Boedeker C."/>
            <person name="Pinto D."/>
            <person name="Vollmers J."/>
            <person name="Rivas-Marin E."/>
            <person name="Kohn T."/>
            <person name="Peeters S.H."/>
            <person name="Heuer A."/>
            <person name="Rast P."/>
            <person name="Oberbeckmann S."/>
            <person name="Bunk B."/>
            <person name="Jeske O."/>
            <person name="Meyerdierks A."/>
            <person name="Storesund J.E."/>
            <person name="Kallscheuer N."/>
            <person name="Luecker S."/>
            <person name="Lage O.M."/>
            <person name="Pohl T."/>
            <person name="Merkel B.J."/>
            <person name="Hornburger P."/>
            <person name="Mueller R.-W."/>
            <person name="Bruemmer F."/>
            <person name="Labrenz M."/>
            <person name="Spormann A.M."/>
            <person name="Op Den Camp H."/>
            <person name="Overmann J."/>
            <person name="Amann R."/>
            <person name="Jetten M.S.M."/>
            <person name="Mascher T."/>
            <person name="Medema M.H."/>
            <person name="Devos D.P."/>
            <person name="Kaster A.-K."/>
            <person name="Ovreas L."/>
            <person name="Rohde M."/>
            <person name="Galperin M.Y."/>
            <person name="Jogler C."/>
        </authorList>
    </citation>
    <scope>NUCLEOTIDE SEQUENCE [LARGE SCALE GENOMIC DNA]</scope>
    <source>
        <strain evidence="3 4">Mal64</strain>
    </source>
</reference>
<dbReference type="EC" id="1.1.1.-" evidence="3"/>
<protein>
    <submittedName>
        <fullName evidence="3">General stress protein 69</fullName>
        <ecNumber evidence="3">1.1.1.-</ecNumber>
    </submittedName>
</protein>
<dbReference type="PANTHER" id="PTHR43364:SF4">
    <property type="entry name" value="NAD(P)-LINKED OXIDOREDUCTASE SUPERFAMILY PROTEIN"/>
    <property type="match status" value="1"/>
</dbReference>
<dbReference type="GO" id="GO:0016491">
    <property type="term" value="F:oxidoreductase activity"/>
    <property type="evidence" value="ECO:0007669"/>
    <property type="project" value="UniProtKB-KW"/>
</dbReference>
<dbReference type="InterPro" id="IPR023210">
    <property type="entry name" value="NADP_OxRdtase_dom"/>
</dbReference>
<dbReference type="PRINTS" id="PR00069">
    <property type="entry name" value="ALDKETRDTASE"/>
</dbReference>
<dbReference type="EMBL" id="SJPQ01000001">
    <property type="protein sequence ID" value="TWT90568.1"/>
    <property type="molecule type" value="Genomic_DNA"/>
</dbReference>
<dbReference type="InterPro" id="IPR050523">
    <property type="entry name" value="AKR_Detox_Biosynth"/>
</dbReference>
<organism evidence="3 4">
    <name type="scientific">Pseudobythopirellula maris</name>
    <dbReference type="NCBI Taxonomy" id="2527991"/>
    <lineage>
        <taxon>Bacteria</taxon>
        <taxon>Pseudomonadati</taxon>
        <taxon>Planctomycetota</taxon>
        <taxon>Planctomycetia</taxon>
        <taxon>Pirellulales</taxon>
        <taxon>Lacipirellulaceae</taxon>
        <taxon>Pseudobythopirellula</taxon>
    </lineage>
</organism>
<proteinExistence type="predicted"/>
<dbReference type="Proteomes" id="UP000315440">
    <property type="component" value="Unassembled WGS sequence"/>
</dbReference>
<dbReference type="OrthoDB" id="9804790at2"/>
<dbReference type="Pfam" id="PF00248">
    <property type="entry name" value="Aldo_ket_red"/>
    <property type="match status" value="1"/>
</dbReference>
<evidence type="ECO:0000313" key="3">
    <source>
        <dbReference type="EMBL" id="TWT90568.1"/>
    </source>
</evidence>
<evidence type="ECO:0000313" key="4">
    <source>
        <dbReference type="Proteomes" id="UP000315440"/>
    </source>
</evidence>
<dbReference type="AlphaFoldDB" id="A0A5C5ZU72"/>
<dbReference type="SUPFAM" id="SSF51430">
    <property type="entry name" value="NAD(P)-linked oxidoreductase"/>
    <property type="match status" value="1"/>
</dbReference>
<dbReference type="RefSeq" id="WP_146397553.1">
    <property type="nucleotide sequence ID" value="NZ_SJPQ01000001.1"/>
</dbReference>
<dbReference type="CDD" id="cd19084">
    <property type="entry name" value="AKR_AKR11B1-like"/>
    <property type="match status" value="1"/>
</dbReference>
<dbReference type="GO" id="GO:0005829">
    <property type="term" value="C:cytosol"/>
    <property type="evidence" value="ECO:0007669"/>
    <property type="project" value="TreeGrafter"/>
</dbReference>
<name>A0A5C5ZU72_9BACT</name>
<feature type="domain" description="NADP-dependent oxidoreductase" evidence="2">
    <location>
        <begin position="23"/>
        <end position="314"/>
    </location>
</feature>
<dbReference type="InterPro" id="IPR036812">
    <property type="entry name" value="NAD(P)_OxRdtase_dom_sf"/>
</dbReference>
<accession>A0A5C5ZU72</accession>
<evidence type="ECO:0000259" key="2">
    <source>
        <dbReference type="Pfam" id="PF00248"/>
    </source>
</evidence>
<keyword evidence="4" id="KW-1185">Reference proteome</keyword>